<proteinExistence type="predicted"/>
<feature type="signal peptide" evidence="2">
    <location>
        <begin position="1"/>
        <end position="25"/>
    </location>
</feature>
<evidence type="ECO:0000256" key="1">
    <source>
        <dbReference type="SAM" id="MobiDB-lite"/>
    </source>
</evidence>
<name>A0A6J4HAE5_9BACT</name>
<evidence type="ECO:0008006" key="4">
    <source>
        <dbReference type="Google" id="ProtNLM"/>
    </source>
</evidence>
<protein>
    <recommendedName>
        <fullName evidence="4">Lipoprotein</fullName>
    </recommendedName>
</protein>
<dbReference type="AlphaFoldDB" id="A0A6J4HAE5"/>
<sequence>MYGQPRRPFASLPWVLVLALLPVGCARTPEGQEGNVQGRQITVSMTVAGRIRQNVGGQVPYHYFVLINFTDDPGDAGPVPVVDIPWGNGFAAPAPLPADRQGFVGFVRVDALQPQGYGVYRVARTDPNNENSPLFNPVTGRFEPLGLPEQYTQLAAESDTIQFRLDLSRLPGYRRPGPDGQFDPPNDPAPDDTTARYVQVNFLATNNLPQGADTNAPKSWDALGGAETGTINTWLTIPLDQDSALNNNTQAVPEQPGDVREKLSALVDDPDLDITDWTIRIE</sequence>
<feature type="chain" id="PRO_5026804692" description="Lipoprotein" evidence="2">
    <location>
        <begin position="26"/>
        <end position="282"/>
    </location>
</feature>
<evidence type="ECO:0000256" key="2">
    <source>
        <dbReference type="SAM" id="SignalP"/>
    </source>
</evidence>
<feature type="region of interest" description="Disordered" evidence="1">
    <location>
        <begin position="170"/>
        <end position="191"/>
    </location>
</feature>
<dbReference type="EMBL" id="CADCTO010000048">
    <property type="protein sequence ID" value="CAA9218861.1"/>
    <property type="molecule type" value="Genomic_DNA"/>
</dbReference>
<gene>
    <name evidence="3" type="ORF">AVDCRST_MAG63-554</name>
</gene>
<evidence type="ECO:0000313" key="3">
    <source>
        <dbReference type="EMBL" id="CAA9218861.1"/>
    </source>
</evidence>
<organism evidence="3">
    <name type="scientific">uncultured Armatimonadetes bacterium</name>
    <dbReference type="NCBI Taxonomy" id="157466"/>
    <lineage>
        <taxon>Bacteria</taxon>
        <taxon>Bacillati</taxon>
        <taxon>Armatimonadota</taxon>
        <taxon>environmental samples</taxon>
    </lineage>
</organism>
<keyword evidence="2" id="KW-0732">Signal</keyword>
<accession>A0A6J4HAE5</accession>
<reference evidence="3" key="1">
    <citation type="submission" date="2020-02" db="EMBL/GenBank/DDBJ databases">
        <authorList>
            <person name="Meier V. D."/>
        </authorList>
    </citation>
    <scope>NUCLEOTIDE SEQUENCE</scope>
    <source>
        <strain evidence="3">AVDCRST_MAG63</strain>
    </source>
</reference>